<comment type="caution">
    <text evidence="2">The sequence shown here is derived from an EMBL/GenBank/DDBJ whole genome shotgun (WGS) entry which is preliminary data.</text>
</comment>
<dbReference type="AlphaFoldDB" id="A0A1R3L2V8"/>
<evidence type="ECO:0000256" key="1">
    <source>
        <dbReference type="SAM" id="MobiDB-lite"/>
    </source>
</evidence>
<gene>
    <name evidence="2" type="ORF">COLO4_01288</name>
</gene>
<dbReference type="EMBL" id="AWUE01003732">
    <property type="protein sequence ID" value="OMP13618.1"/>
    <property type="molecule type" value="Genomic_DNA"/>
</dbReference>
<dbReference type="Proteomes" id="UP000187203">
    <property type="component" value="Unassembled WGS sequence"/>
</dbReference>
<feature type="region of interest" description="Disordered" evidence="1">
    <location>
        <begin position="142"/>
        <end position="219"/>
    </location>
</feature>
<keyword evidence="3" id="KW-1185">Reference proteome</keyword>
<name>A0A1R3L2V8_9ROSI</name>
<reference evidence="3" key="1">
    <citation type="submission" date="2013-09" db="EMBL/GenBank/DDBJ databases">
        <title>Corchorus olitorius genome sequencing.</title>
        <authorList>
            <person name="Alam M."/>
            <person name="Haque M.S."/>
            <person name="Islam M.S."/>
            <person name="Emdad E.M."/>
            <person name="Islam M.M."/>
            <person name="Ahmed B."/>
            <person name="Halim A."/>
            <person name="Hossen Q.M.M."/>
            <person name="Hossain M.Z."/>
            <person name="Ahmed R."/>
            <person name="Khan M.M."/>
            <person name="Islam R."/>
            <person name="Rashid M.M."/>
            <person name="Khan S.A."/>
            <person name="Rahman M.S."/>
            <person name="Alam M."/>
            <person name="Yahiya A.S."/>
            <person name="Khan M.S."/>
            <person name="Azam M.S."/>
            <person name="Haque T."/>
            <person name="Lashkar M.Z.H."/>
            <person name="Akhand A.I."/>
            <person name="Morshed G."/>
            <person name="Roy S."/>
            <person name="Uddin K.S."/>
            <person name="Rabeya T."/>
            <person name="Hossain A.S."/>
            <person name="Chowdhury A."/>
            <person name="Snigdha A.R."/>
            <person name="Mortoza M.S."/>
            <person name="Matin S.A."/>
            <person name="Hoque S.M.E."/>
            <person name="Islam M.K."/>
            <person name="Roy D.K."/>
            <person name="Haider R."/>
            <person name="Moosa M.M."/>
            <person name="Elias S.M."/>
            <person name="Hasan A.M."/>
            <person name="Jahan S."/>
            <person name="Shafiuddin M."/>
            <person name="Mahmood N."/>
            <person name="Shommy N.S."/>
        </authorList>
    </citation>
    <scope>NUCLEOTIDE SEQUENCE [LARGE SCALE GENOMIC DNA]</scope>
    <source>
        <strain evidence="3">cv. O-4</strain>
    </source>
</reference>
<proteinExistence type="predicted"/>
<sequence>MPREIAQQARRIDTGRAAQSLFAQEYRVRDHPGQIRQKRVGAPVVLAEIAGSGLEPVIRQTARPCLGCGYSGALPGDVQHQRLRQIPALPPVRPRRPAQVGFLVIEEIALVEAQPFPQQGRANGKAGSTDPVHDRRLPVHAARDGMAGQQPGREARPQTALDLSEDRRKTERERPEIAVRLQQSRADDTRTRRACHKARQFPRRARHHAGVGVEQPDQSGRLRLRERKVDADIVARTKAAIDGRAMHLGPMPVVPRDRCLDHVGRTVARSVVDHEGADPHALPGLGSQRLQAGHDQRSRAVVDDDHVDHVEQSGSDHSAATPMVSNGAGSMFASAESSASWNSGASLSTYGSCKLLLCPPGMSTMTISSRTRLPQPRA</sequence>
<evidence type="ECO:0000313" key="2">
    <source>
        <dbReference type="EMBL" id="OMP13618.1"/>
    </source>
</evidence>
<protein>
    <submittedName>
        <fullName evidence="2">Uncharacterized protein</fullName>
    </submittedName>
</protein>
<feature type="compositionally biased region" description="Basic residues" evidence="1">
    <location>
        <begin position="192"/>
        <end position="209"/>
    </location>
</feature>
<organism evidence="2 3">
    <name type="scientific">Corchorus olitorius</name>
    <dbReference type="NCBI Taxonomy" id="93759"/>
    <lineage>
        <taxon>Eukaryota</taxon>
        <taxon>Viridiplantae</taxon>
        <taxon>Streptophyta</taxon>
        <taxon>Embryophyta</taxon>
        <taxon>Tracheophyta</taxon>
        <taxon>Spermatophyta</taxon>
        <taxon>Magnoliopsida</taxon>
        <taxon>eudicotyledons</taxon>
        <taxon>Gunneridae</taxon>
        <taxon>Pentapetalae</taxon>
        <taxon>rosids</taxon>
        <taxon>malvids</taxon>
        <taxon>Malvales</taxon>
        <taxon>Malvaceae</taxon>
        <taxon>Grewioideae</taxon>
        <taxon>Apeibeae</taxon>
        <taxon>Corchorus</taxon>
    </lineage>
</organism>
<feature type="compositionally biased region" description="Basic and acidic residues" evidence="1">
    <location>
        <begin position="164"/>
        <end position="177"/>
    </location>
</feature>
<accession>A0A1R3L2V8</accession>
<evidence type="ECO:0000313" key="3">
    <source>
        <dbReference type="Proteomes" id="UP000187203"/>
    </source>
</evidence>